<evidence type="ECO:0000259" key="2">
    <source>
        <dbReference type="Pfam" id="PF01855"/>
    </source>
</evidence>
<dbReference type="PANTHER" id="PTHR32154">
    <property type="entry name" value="PYRUVATE-FLAVODOXIN OXIDOREDUCTASE-RELATED"/>
    <property type="match status" value="1"/>
</dbReference>
<gene>
    <name evidence="4" type="ORF">ENR23_03350</name>
</gene>
<sequence length="444" mass="48438">MIPEGTAPLPLLRVSTPSGERYDGVVDLEKVRAAHHALHTQRESLIADGNYAAALATLQMWRCVLYPGFPITPSTKWIETVAAKIAEHQPNIKRVKLLEAEHAVADYLAGAAAACRDLVFATATSSVGLDHMTETTRSLGASGLGNVLLIDVYRATANYPLCIEGDPSDTLAHRDDGFIQIACRGKQQIYDTLLQAPCLGMHPDILTPVMPGYYGIKDSHRNARLTVEPDHEIHAFQDRWIRPCPLPGLINGDTAFGNCTTSRWFQGFKIGQKKRMERALEVLPQIGADFERTFGRPGLAYFDAVGFGDDAPPDVAVVTMGPDFGTFEALRPAFEARTGLRAAGLALRLLSPFPREAVRRKLAGARVVLVLNQAHHQGRGHLTLDVADALFPLDQRPRLLSAFAGLGGADVSEATWEAMLDDARAALDGPPPPAYRFYHEGRRL</sequence>
<dbReference type="Pfam" id="PF01855">
    <property type="entry name" value="POR_N"/>
    <property type="match status" value="1"/>
</dbReference>
<reference evidence="4" key="1">
    <citation type="journal article" date="2020" name="mSystems">
        <title>Genome- and Community-Level Interaction Insights into Carbon Utilization and Element Cycling Functions of Hydrothermarchaeota in Hydrothermal Sediment.</title>
        <authorList>
            <person name="Zhou Z."/>
            <person name="Liu Y."/>
            <person name="Xu W."/>
            <person name="Pan J."/>
            <person name="Luo Z.H."/>
            <person name="Li M."/>
        </authorList>
    </citation>
    <scope>NUCLEOTIDE SEQUENCE [LARGE SCALE GENOMIC DNA]</scope>
    <source>
        <strain evidence="4">SpSt-381</strain>
    </source>
</reference>
<dbReference type="SUPFAM" id="SSF52518">
    <property type="entry name" value="Thiamin diphosphate-binding fold (THDP-binding)"/>
    <property type="match status" value="1"/>
</dbReference>
<comment type="caution">
    <text evidence="4">The sequence shown here is derived from an EMBL/GenBank/DDBJ whole genome shotgun (WGS) entry which is preliminary data.</text>
</comment>
<dbReference type="PANTHER" id="PTHR32154:SF0">
    <property type="entry name" value="PYRUVATE-FLAVODOXIN OXIDOREDUCTASE-RELATED"/>
    <property type="match status" value="1"/>
</dbReference>
<keyword evidence="1" id="KW-0560">Oxidoreductase</keyword>
<dbReference type="InterPro" id="IPR050722">
    <property type="entry name" value="Pyruvate:ferred/Flavod_OxRd"/>
</dbReference>
<proteinExistence type="predicted"/>
<organism evidence="4">
    <name type="scientific">Eiseniibacteriota bacterium</name>
    <dbReference type="NCBI Taxonomy" id="2212470"/>
    <lineage>
        <taxon>Bacteria</taxon>
        <taxon>Candidatus Eiseniibacteriota</taxon>
    </lineage>
</organism>
<dbReference type="GO" id="GO:0006979">
    <property type="term" value="P:response to oxidative stress"/>
    <property type="evidence" value="ECO:0007669"/>
    <property type="project" value="TreeGrafter"/>
</dbReference>
<dbReference type="InterPro" id="IPR002880">
    <property type="entry name" value="Pyrv_Fd/Flavodoxin_OxRdtase_N"/>
</dbReference>
<name>A0A832MM26_UNCEI</name>
<evidence type="ECO:0000259" key="3">
    <source>
        <dbReference type="Pfam" id="PF17147"/>
    </source>
</evidence>
<evidence type="ECO:0000256" key="1">
    <source>
        <dbReference type="ARBA" id="ARBA00023002"/>
    </source>
</evidence>
<dbReference type="Gene3D" id="3.40.50.970">
    <property type="match status" value="1"/>
</dbReference>
<dbReference type="InterPro" id="IPR029061">
    <property type="entry name" value="THDP-binding"/>
</dbReference>
<dbReference type="InterPro" id="IPR033412">
    <property type="entry name" value="PFOR_II"/>
</dbReference>
<dbReference type="SUPFAM" id="SSF52922">
    <property type="entry name" value="TK C-terminal domain-like"/>
    <property type="match status" value="1"/>
</dbReference>
<evidence type="ECO:0008006" key="5">
    <source>
        <dbReference type="Google" id="ProtNLM"/>
    </source>
</evidence>
<dbReference type="GO" id="GO:0016491">
    <property type="term" value="F:oxidoreductase activity"/>
    <property type="evidence" value="ECO:0007669"/>
    <property type="project" value="UniProtKB-KW"/>
</dbReference>
<dbReference type="Pfam" id="PF17147">
    <property type="entry name" value="PFOR_II"/>
    <property type="match status" value="1"/>
</dbReference>
<feature type="domain" description="Pyruvate:ferredoxin oxidoreductase core" evidence="3">
    <location>
        <begin position="314"/>
        <end position="412"/>
    </location>
</feature>
<feature type="domain" description="Pyruvate flavodoxin/ferredoxin oxidoreductase pyrimidine binding" evidence="2">
    <location>
        <begin position="63"/>
        <end position="238"/>
    </location>
</feature>
<dbReference type="AlphaFoldDB" id="A0A832MM26"/>
<dbReference type="Gene3D" id="3.40.50.920">
    <property type="match status" value="1"/>
</dbReference>
<dbReference type="EMBL" id="DSQF01000004">
    <property type="protein sequence ID" value="HGZ42458.1"/>
    <property type="molecule type" value="Genomic_DNA"/>
</dbReference>
<evidence type="ECO:0000313" key="4">
    <source>
        <dbReference type="EMBL" id="HGZ42458.1"/>
    </source>
</evidence>
<dbReference type="InterPro" id="IPR009014">
    <property type="entry name" value="Transketo_C/PFOR_II"/>
</dbReference>
<accession>A0A832MM26</accession>
<protein>
    <recommendedName>
        <fullName evidence="5">Ferredoxin oxidoreductase</fullName>
    </recommendedName>
</protein>